<sequence>MEQEHIVLVGGGLAGAHAAAELRKRGFDGDLTLLSDEAERPYDHVPLSKEFLHGGHGYHPLFLHDEGFYREHRIDLRLEARVSRVDPDDDTVHLDGGEKLRYSAALLATGAAARRLPLPGAVGATPLAGVHHLRTLGEAERLRSELRAARRVVVIGAGLLGCEITASAAALGKDVALLSRGPLPLASALGTEMATVYRDLHLEHGVRVLSSVEAAELRGSGRVDGVLLTDGRTVPADLVVIAVGAVPRTGLAEAAGLAVGDGIITDSALATSAPRLYAAGDVASVWYPRTGRHERRDHFATARTQGKAVARSMLGERVCYDEVPFFFSDQYDVWMEHTGAVLPGAELVVHGDTEARRFVAFWMRDGQITAAMNMGLKGVPDAVTPLIHAGEQVSDRDLRRIVADARPA</sequence>
<evidence type="ECO:0000259" key="5">
    <source>
        <dbReference type="Pfam" id="PF07992"/>
    </source>
</evidence>
<dbReference type="GO" id="GO:0016651">
    <property type="term" value="F:oxidoreductase activity, acting on NAD(P)H"/>
    <property type="evidence" value="ECO:0007669"/>
    <property type="project" value="TreeGrafter"/>
</dbReference>
<dbReference type="InterPro" id="IPR028202">
    <property type="entry name" value="Reductase_C"/>
</dbReference>
<dbReference type="PANTHER" id="PTHR43557:SF2">
    <property type="entry name" value="RIESKE DOMAIN-CONTAINING PROTEIN-RELATED"/>
    <property type="match status" value="1"/>
</dbReference>
<dbReference type="OrthoDB" id="9768666at2"/>
<evidence type="ECO:0000256" key="2">
    <source>
        <dbReference type="ARBA" id="ARBA00022630"/>
    </source>
</evidence>
<dbReference type="SUPFAM" id="SSF55424">
    <property type="entry name" value="FAD/NAD-linked reductases, dimerisation (C-terminal) domain"/>
    <property type="match status" value="1"/>
</dbReference>
<dbReference type="InterPro" id="IPR036188">
    <property type="entry name" value="FAD/NAD-bd_sf"/>
</dbReference>
<protein>
    <submittedName>
        <fullName evidence="7">FAD-dependent oxidoreductase</fullName>
    </submittedName>
</protein>
<evidence type="ECO:0000313" key="8">
    <source>
        <dbReference type="Proteomes" id="UP000198398"/>
    </source>
</evidence>
<evidence type="ECO:0000256" key="4">
    <source>
        <dbReference type="ARBA" id="ARBA00023002"/>
    </source>
</evidence>
<gene>
    <name evidence="7" type="ORF">CFK39_02375</name>
</gene>
<accession>A0A220U9R8</accession>
<proteinExistence type="predicted"/>
<feature type="domain" description="Reductase C-terminal" evidence="6">
    <location>
        <begin position="325"/>
        <end position="398"/>
    </location>
</feature>
<evidence type="ECO:0000259" key="6">
    <source>
        <dbReference type="Pfam" id="PF14759"/>
    </source>
</evidence>
<evidence type="ECO:0000256" key="1">
    <source>
        <dbReference type="ARBA" id="ARBA00001974"/>
    </source>
</evidence>
<dbReference type="InterPro" id="IPR023753">
    <property type="entry name" value="FAD/NAD-binding_dom"/>
</dbReference>
<dbReference type="RefSeq" id="WP_089064116.1">
    <property type="nucleotide sequence ID" value="NZ_CP022316.1"/>
</dbReference>
<dbReference type="Gene3D" id="3.30.390.30">
    <property type="match status" value="1"/>
</dbReference>
<dbReference type="KEGG" id="brv:CFK39_02375"/>
<comment type="cofactor">
    <cofactor evidence="1">
        <name>FAD</name>
        <dbReference type="ChEBI" id="CHEBI:57692"/>
    </cofactor>
</comment>
<dbReference type="Proteomes" id="UP000198398">
    <property type="component" value="Chromosome"/>
</dbReference>
<keyword evidence="4" id="KW-0560">Oxidoreductase</keyword>
<name>A0A220U9R8_9MICO</name>
<dbReference type="Pfam" id="PF07992">
    <property type="entry name" value="Pyr_redox_2"/>
    <property type="match status" value="1"/>
</dbReference>
<dbReference type="InterPro" id="IPR050446">
    <property type="entry name" value="FAD-oxidoreductase/Apoptosis"/>
</dbReference>
<dbReference type="SUPFAM" id="SSF51905">
    <property type="entry name" value="FAD/NAD(P)-binding domain"/>
    <property type="match status" value="1"/>
</dbReference>
<organism evidence="7 8">
    <name type="scientific">Brachybacterium avium</name>
    <dbReference type="NCBI Taxonomy" id="2017485"/>
    <lineage>
        <taxon>Bacteria</taxon>
        <taxon>Bacillati</taxon>
        <taxon>Actinomycetota</taxon>
        <taxon>Actinomycetes</taxon>
        <taxon>Micrococcales</taxon>
        <taxon>Dermabacteraceae</taxon>
        <taxon>Brachybacterium</taxon>
    </lineage>
</organism>
<dbReference type="Gene3D" id="3.50.50.60">
    <property type="entry name" value="FAD/NAD(P)-binding domain"/>
    <property type="match status" value="2"/>
</dbReference>
<dbReference type="PRINTS" id="PR00411">
    <property type="entry name" value="PNDRDTASEI"/>
</dbReference>
<dbReference type="GO" id="GO:0005737">
    <property type="term" value="C:cytoplasm"/>
    <property type="evidence" value="ECO:0007669"/>
    <property type="project" value="TreeGrafter"/>
</dbReference>
<dbReference type="PRINTS" id="PR00368">
    <property type="entry name" value="FADPNR"/>
</dbReference>
<keyword evidence="2" id="KW-0285">Flavoprotein</keyword>
<evidence type="ECO:0000313" key="7">
    <source>
        <dbReference type="EMBL" id="ASK64868.1"/>
    </source>
</evidence>
<dbReference type="PANTHER" id="PTHR43557">
    <property type="entry name" value="APOPTOSIS-INDUCING FACTOR 1"/>
    <property type="match status" value="1"/>
</dbReference>
<dbReference type="Pfam" id="PF14759">
    <property type="entry name" value="Reductase_C"/>
    <property type="match status" value="1"/>
</dbReference>
<dbReference type="EMBL" id="CP022316">
    <property type="protein sequence ID" value="ASK64868.1"/>
    <property type="molecule type" value="Genomic_DNA"/>
</dbReference>
<reference evidence="8" key="1">
    <citation type="submission" date="2017-07" db="EMBL/GenBank/DDBJ databases">
        <title>Brachybacterium sp. VR2415.</title>
        <authorList>
            <person name="Tak E.J."/>
            <person name="Bae J.-W."/>
        </authorList>
    </citation>
    <scope>NUCLEOTIDE SEQUENCE [LARGE SCALE GENOMIC DNA]</scope>
    <source>
        <strain evidence="8">VR2415</strain>
    </source>
</reference>
<dbReference type="AlphaFoldDB" id="A0A220U9R8"/>
<feature type="domain" description="FAD/NAD(P)-binding" evidence="5">
    <location>
        <begin position="5"/>
        <end position="306"/>
    </location>
</feature>
<keyword evidence="8" id="KW-1185">Reference proteome</keyword>
<evidence type="ECO:0000256" key="3">
    <source>
        <dbReference type="ARBA" id="ARBA00022827"/>
    </source>
</evidence>
<keyword evidence="3" id="KW-0274">FAD</keyword>
<dbReference type="InterPro" id="IPR016156">
    <property type="entry name" value="FAD/NAD-linked_Rdtase_dimer_sf"/>
</dbReference>